<dbReference type="Pfam" id="PF00672">
    <property type="entry name" value="HAMP"/>
    <property type="match status" value="1"/>
</dbReference>
<dbReference type="SUPFAM" id="SSF55874">
    <property type="entry name" value="ATPase domain of HSP90 chaperone/DNA topoisomerase II/histidine kinase"/>
    <property type="match status" value="1"/>
</dbReference>
<name>A0ABT7QLM6_9GAMM</name>
<dbReference type="Gene3D" id="1.10.287.130">
    <property type="match status" value="1"/>
</dbReference>
<feature type="domain" description="Histidine kinase" evidence="12">
    <location>
        <begin position="224"/>
        <end position="422"/>
    </location>
</feature>
<dbReference type="PROSITE" id="PS50109">
    <property type="entry name" value="HIS_KIN"/>
    <property type="match status" value="1"/>
</dbReference>
<proteinExistence type="predicted"/>
<gene>
    <name evidence="14" type="ORF">NQX30_04405</name>
</gene>
<evidence type="ECO:0000256" key="3">
    <source>
        <dbReference type="ARBA" id="ARBA00012438"/>
    </source>
</evidence>
<feature type="transmembrane region" description="Helical" evidence="11">
    <location>
        <begin position="141"/>
        <end position="163"/>
    </location>
</feature>
<evidence type="ECO:0000259" key="12">
    <source>
        <dbReference type="PROSITE" id="PS50109"/>
    </source>
</evidence>
<keyword evidence="5" id="KW-0808">Transferase</keyword>
<evidence type="ECO:0000256" key="1">
    <source>
        <dbReference type="ARBA" id="ARBA00000085"/>
    </source>
</evidence>
<evidence type="ECO:0000256" key="10">
    <source>
        <dbReference type="ARBA" id="ARBA00023136"/>
    </source>
</evidence>
<reference evidence="14" key="2">
    <citation type="journal article" date="2023" name="Microbiome">
        <title>Synthase-selected sorting approach identifies a beta-lactone synthase in a nudibranch symbiotic bacterium.</title>
        <authorList>
            <person name="Dzunkova M."/>
            <person name="La Clair J.J."/>
            <person name="Tyml T."/>
            <person name="Doud D."/>
            <person name="Schulz F."/>
            <person name="Piquer-Esteban S."/>
            <person name="Porcel Sanchis D."/>
            <person name="Osborn A."/>
            <person name="Robinson D."/>
            <person name="Louie K.B."/>
            <person name="Bowen B.P."/>
            <person name="Bowers R.M."/>
            <person name="Lee J."/>
            <person name="Arnau V."/>
            <person name="Diaz-Villanueva W."/>
            <person name="Stepanauskas R."/>
            <person name="Gosliner T."/>
            <person name="Date S.V."/>
            <person name="Northen T.R."/>
            <person name="Cheng J.F."/>
            <person name="Burkart M.D."/>
            <person name="Woyke T."/>
        </authorList>
    </citation>
    <scope>NUCLEOTIDE SEQUENCE</scope>
    <source>
        <strain evidence="14">Df01</strain>
    </source>
</reference>
<dbReference type="InterPro" id="IPR050428">
    <property type="entry name" value="TCS_sensor_his_kinase"/>
</dbReference>
<dbReference type="InterPro" id="IPR036890">
    <property type="entry name" value="HATPase_C_sf"/>
</dbReference>
<evidence type="ECO:0000256" key="4">
    <source>
        <dbReference type="ARBA" id="ARBA00022553"/>
    </source>
</evidence>
<comment type="subcellular location">
    <subcellularLocation>
        <location evidence="2">Membrane</location>
    </subcellularLocation>
</comment>
<dbReference type="PANTHER" id="PTHR45436:SF5">
    <property type="entry name" value="SENSOR HISTIDINE KINASE TRCS"/>
    <property type="match status" value="1"/>
</dbReference>
<dbReference type="Gene3D" id="3.30.565.10">
    <property type="entry name" value="Histidine kinase-like ATPase, C-terminal domain"/>
    <property type="match status" value="1"/>
</dbReference>
<dbReference type="InterPro" id="IPR004358">
    <property type="entry name" value="Sig_transdc_His_kin-like_C"/>
</dbReference>
<evidence type="ECO:0000256" key="6">
    <source>
        <dbReference type="ARBA" id="ARBA00022692"/>
    </source>
</evidence>
<comment type="caution">
    <text evidence="14">The sequence shown here is derived from an EMBL/GenBank/DDBJ whole genome shotgun (WGS) entry which is preliminary data.</text>
</comment>
<dbReference type="InterPro" id="IPR003661">
    <property type="entry name" value="HisK_dim/P_dom"/>
</dbReference>
<dbReference type="Gene3D" id="1.10.8.500">
    <property type="entry name" value="HAMP domain in histidine kinase"/>
    <property type="match status" value="1"/>
</dbReference>
<dbReference type="SMART" id="SM00388">
    <property type="entry name" value="HisKA"/>
    <property type="match status" value="1"/>
</dbReference>
<dbReference type="InterPro" id="IPR036097">
    <property type="entry name" value="HisK_dim/P_sf"/>
</dbReference>
<dbReference type="InterPro" id="IPR003660">
    <property type="entry name" value="HAMP_dom"/>
</dbReference>
<keyword evidence="10 11" id="KW-0472">Membrane</keyword>
<dbReference type="Pfam" id="PF00512">
    <property type="entry name" value="HisKA"/>
    <property type="match status" value="1"/>
</dbReference>
<evidence type="ECO:0000256" key="8">
    <source>
        <dbReference type="ARBA" id="ARBA00022989"/>
    </source>
</evidence>
<organism evidence="14 15">
    <name type="scientific">Candidatus Doriopsillibacter californiensis</name>
    <dbReference type="NCBI Taxonomy" id="2970740"/>
    <lineage>
        <taxon>Bacteria</taxon>
        <taxon>Pseudomonadati</taxon>
        <taxon>Pseudomonadota</taxon>
        <taxon>Gammaproteobacteria</taxon>
        <taxon>Candidatus Tethybacterales</taxon>
        <taxon>Candidatus Persebacteraceae</taxon>
        <taxon>Candidatus Doriopsillibacter</taxon>
    </lineage>
</organism>
<dbReference type="SUPFAM" id="SSF47384">
    <property type="entry name" value="Homodimeric domain of signal transducing histidine kinase"/>
    <property type="match status" value="1"/>
</dbReference>
<dbReference type="GO" id="GO:0016301">
    <property type="term" value="F:kinase activity"/>
    <property type="evidence" value="ECO:0007669"/>
    <property type="project" value="UniProtKB-KW"/>
</dbReference>
<dbReference type="EMBL" id="JANQAO010000002">
    <property type="protein sequence ID" value="MDM5147611.1"/>
    <property type="molecule type" value="Genomic_DNA"/>
</dbReference>
<dbReference type="EC" id="2.7.13.3" evidence="3"/>
<evidence type="ECO:0000313" key="15">
    <source>
        <dbReference type="Proteomes" id="UP001168167"/>
    </source>
</evidence>
<evidence type="ECO:0000256" key="7">
    <source>
        <dbReference type="ARBA" id="ARBA00022777"/>
    </source>
</evidence>
<dbReference type="InterPro" id="IPR005467">
    <property type="entry name" value="His_kinase_dom"/>
</dbReference>
<keyword evidence="6 11" id="KW-0812">Transmembrane</keyword>
<keyword evidence="15" id="KW-1185">Reference proteome</keyword>
<dbReference type="Pfam" id="PF02518">
    <property type="entry name" value="HATPase_c"/>
    <property type="match status" value="1"/>
</dbReference>
<dbReference type="SMART" id="SM00304">
    <property type="entry name" value="HAMP"/>
    <property type="match status" value="1"/>
</dbReference>
<dbReference type="InterPro" id="IPR003594">
    <property type="entry name" value="HATPase_dom"/>
</dbReference>
<evidence type="ECO:0000256" key="2">
    <source>
        <dbReference type="ARBA" id="ARBA00004370"/>
    </source>
</evidence>
<reference evidence="14" key="1">
    <citation type="submission" date="2022-08" db="EMBL/GenBank/DDBJ databases">
        <authorList>
            <person name="Dzunkova M."/>
            <person name="La Clair J."/>
            <person name="Tyml T."/>
            <person name="Doud D."/>
            <person name="Schulz F."/>
            <person name="Piquer S."/>
            <person name="Porcel Sanchis D."/>
            <person name="Osborn A."/>
            <person name="Robinson D."/>
            <person name="Louie K.B."/>
            <person name="Bowen B.P."/>
            <person name="Bowers R."/>
            <person name="Lee J."/>
            <person name="Arnau Llombart V."/>
            <person name="Diaz Villanueva W."/>
            <person name="Gosliner T."/>
            <person name="Northen T."/>
            <person name="Cheng J.-F."/>
            <person name="Burkart M.D."/>
            <person name="Woyke T."/>
        </authorList>
    </citation>
    <scope>NUCLEOTIDE SEQUENCE</scope>
    <source>
        <strain evidence="14">Df01</strain>
    </source>
</reference>
<dbReference type="SMART" id="SM00387">
    <property type="entry name" value="HATPase_c"/>
    <property type="match status" value="1"/>
</dbReference>
<accession>A0ABT7QLM6</accession>
<evidence type="ECO:0000313" key="14">
    <source>
        <dbReference type="EMBL" id="MDM5147611.1"/>
    </source>
</evidence>
<dbReference type="Proteomes" id="UP001168167">
    <property type="component" value="Unassembled WGS sequence"/>
</dbReference>
<dbReference type="SUPFAM" id="SSF158472">
    <property type="entry name" value="HAMP domain-like"/>
    <property type="match status" value="1"/>
</dbReference>
<evidence type="ECO:0000256" key="5">
    <source>
        <dbReference type="ARBA" id="ARBA00022679"/>
    </source>
</evidence>
<evidence type="ECO:0000256" key="11">
    <source>
        <dbReference type="SAM" id="Phobius"/>
    </source>
</evidence>
<keyword evidence="7 14" id="KW-0418">Kinase</keyword>
<feature type="transmembrane region" description="Helical" evidence="11">
    <location>
        <begin position="12"/>
        <end position="36"/>
    </location>
</feature>
<dbReference type="PROSITE" id="PS50885">
    <property type="entry name" value="HAMP"/>
    <property type="match status" value="1"/>
</dbReference>
<evidence type="ECO:0000259" key="13">
    <source>
        <dbReference type="PROSITE" id="PS50885"/>
    </source>
</evidence>
<dbReference type="CDD" id="cd06225">
    <property type="entry name" value="HAMP"/>
    <property type="match status" value="1"/>
</dbReference>
<dbReference type="PANTHER" id="PTHR45436">
    <property type="entry name" value="SENSOR HISTIDINE KINASE YKOH"/>
    <property type="match status" value="1"/>
</dbReference>
<keyword evidence="8 11" id="KW-1133">Transmembrane helix</keyword>
<dbReference type="PRINTS" id="PR00344">
    <property type="entry name" value="BCTRLSENSOR"/>
</dbReference>
<keyword evidence="9" id="KW-0902">Two-component regulatory system</keyword>
<keyword evidence="4" id="KW-0597">Phosphoprotein</keyword>
<dbReference type="CDD" id="cd00082">
    <property type="entry name" value="HisKA"/>
    <property type="match status" value="1"/>
</dbReference>
<evidence type="ECO:0000256" key="9">
    <source>
        <dbReference type="ARBA" id="ARBA00023012"/>
    </source>
</evidence>
<comment type="catalytic activity">
    <reaction evidence="1">
        <text>ATP + protein L-histidine = ADP + protein N-phospho-L-histidine.</text>
        <dbReference type="EC" id="2.7.13.3"/>
    </reaction>
</comment>
<sequence>MKAGWRSSLIVKITWMAIVASLLTIVIIIIFMSFLFEQTNRRHHGYYARTVRAVAMRVYENPTPFSINHITHETGLGLRYSGPFFDHVSDVDMPGFGEVLFLKRSRGVVLAQGNERLVALHTKGPHKLMINLDDYRSPWEVAAGSVVFLVLVLSLLWGLFYFYQRRLLMPLQVLRNDMEAVGRGEWRQTVIGRNDEIGDLATGFNQMQEKLRVLVQAKLRFLADASHELRSPLARLRLAAEFVQDDNLRARMCTDVMELDRLTGDIMEKTRLDNFRQRLKKTRLQLTDVFSNLQEKYPAVIFRVTVDTTIEADVEVLLRALSNLLDNAVKFASDNVWADGTAADGGALISIRDDGPGANEEDLPNLFEPFYRADTSRSRKTGGFGLGLSIVKATVEAHNGKITAKNASSGGLIMELWLPEKNDESQQNIVDETTVSNES</sequence>
<protein>
    <recommendedName>
        <fullName evidence="3">histidine kinase</fullName>
        <ecNumber evidence="3">2.7.13.3</ecNumber>
    </recommendedName>
</protein>
<feature type="domain" description="HAMP" evidence="13">
    <location>
        <begin position="165"/>
        <end position="216"/>
    </location>
</feature>